<feature type="region of interest" description="Disordered" evidence="1">
    <location>
        <begin position="187"/>
        <end position="234"/>
    </location>
</feature>
<evidence type="ECO:0000313" key="3">
    <source>
        <dbReference type="Proteomes" id="UP000694382"/>
    </source>
</evidence>
<name>A0A8C3N0T1_GEOPR</name>
<organism evidence="2 3">
    <name type="scientific">Geospiza parvula</name>
    <name type="common">Small tree-finch</name>
    <name type="synonym">Camarhynchus parvulus</name>
    <dbReference type="NCBI Taxonomy" id="87175"/>
    <lineage>
        <taxon>Eukaryota</taxon>
        <taxon>Metazoa</taxon>
        <taxon>Chordata</taxon>
        <taxon>Craniata</taxon>
        <taxon>Vertebrata</taxon>
        <taxon>Euteleostomi</taxon>
        <taxon>Archelosauria</taxon>
        <taxon>Archosauria</taxon>
        <taxon>Dinosauria</taxon>
        <taxon>Saurischia</taxon>
        <taxon>Theropoda</taxon>
        <taxon>Coelurosauria</taxon>
        <taxon>Aves</taxon>
        <taxon>Neognathae</taxon>
        <taxon>Neoaves</taxon>
        <taxon>Telluraves</taxon>
        <taxon>Australaves</taxon>
        <taxon>Passeriformes</taxon>
        <taxon>Thraupidae</taxon>
        <taxon>Camarhynchus</taxon>
    </lineage>
</organism>
<feature type="compositionally biased region" description="Low complexity" evidence="1">
    <location>
        <begin position="199"/>
        <end position="217"/>
    </location>
</feature>
<proteinExistence type="predicted"/>
<reference evidence="2" key="2">
    <citation type="submission" date="2025-08" db="UniProtKB">
        <authorList>
            <consortium name="Ensembl"/>
        </authorList>
    </citation>
    <scope>IDENTIFICATION</scope>
</reference>
<accession>A0A8C3N0T1</accession>
<evidence type="ECO:0000313" key="2">
    <source>
        <dbReference type="Ensembl" id="ENSCPVP00000012236.1"/>
    </source>
</evidence>
<dbReference type="Proteomes" id="UP000694382">
    <property type="component" value="Chromosome 12"/>
</dbReference>
<feature type="region of interest" description="Disordered" evidence="1">
    <location>
        <begin position="1"/>
        <end position="28"/>
    </location>
</feature>
<reference evidence="2" key="3">
    <citation type="submission" date="2025-09" db="UniProtKB">
        <authorList>
            <consortium name="Ensembl"/>
        </authorList>
    </citation>
    <scope>IDENTIFICATION</scope>
</reference>
<protein>
    <submittedName>
        <fullName evidence="2">Uncharacterized protein</fullName>
    </submittedName>
</protein>
<sequence>MAAEVQGGCSSAPTPPQGDKDPVRSTYEWRPCTPPSTWADVVLFSNFSSPEYIMALRGKDTCHKPGRVQGRQCSGTCSHLGSPCHGISSPGESPSSLAQDITRTAHQQQWLQPRAPSHLQVKALRPSVMPYGNTSRQIPTVVLTCGGPQCQGLGDVPDRLDASVGDDGDAEPARVLGHLVHRRGLGTAARQHCGDRHTAQPQPAARPRPSRLAQAPSTHMLQHSERTNPWELLP</sequence>
<dbReference type="Ensembl" id="ENSCPVT00000012779.2">
    <property type="protein sequence ID" value="ENSCPVP00000012236.1"/>
    <property type="gene ID" value="ENSCPVG00000008951.2"/>
</dbReference>
<keyword evidence="3" id="KW-1185">Reference proteome</keyword>
<dbReference type="AlphaFoldDB" id="A0A8C3N0T1"/>
<reference evidence="2" key="1">
    <citation type="submission" date="2020-02" db="EMBL/GenBank/DDBJ databases">
        <authorList>
            <person name="Enbody D E."/>
            <person name="Pettersson E M."/>
        </authorList>
    </citation>
    <scope>NUCLEOTIDE SEQUENCE [LARGE SCALE GENOMIC DNA]</scope>
</reference>
<evidence type="ECO:0000256" key="1">
    <source>
        <dbReference type="SAM" id="MobiDB-lite"/>
    </source>
</evidence>